<dbReference type="EnsemblProtists" id="EKX43188">
    <property type="protein sequence ID" value="EKX43188"/>
    <property type="gene ID" value="GUITHDRAFT_110915"/>
</dbReference>
<accession>L1J3T3</accession>
<feature type="coiled-coil region" evidence="1">
    <location>
        <begin position="395"/>
        <end position="425"/>
    </location>
</feature>
<evidence type="ECO:0000256" key="1">
    <source>
        <dbReference type="SAM" id="Coils"/>
    </source>
</evidence>
<feature type="region of interest" description="Disordered" evidence="2">
    <location>
        <begin position="100"/>
        <end position="136"/>
    </location>
</feature>
<evidence type="ECO:0000313" key="4">
    <source>
        <dbReference type="EnsemblProtists" id="EKX43188"/>
    </source>
</evidence>
<dbReference type="EMBL" id="JH993012">
    <property type="protein sequence ID" value="EKX43188.1"/>
    <property type="molecule type" value="Genomic_DNA"/>
</dbReference>
<evidence type="ECO:0000313" key="3">
    <source>
        <dbReference type="EMBL" id="EKX43188.1"/>
    </source>
</evidence>
<dbReference type="Proteomes" id="UP000011087">
    <property type="component" value="Unassembled WGS sequence"/>
</dbReference>
<reference evidence="5" key="2">
    <citation type="submission" date="2012-11" db="EMBL/GenBank/DDBJ databases">
        <authorList>
            <person name="Kuo A."/>
            <person name="Curtis B.A."/>
            <person name="Tanifuji G."/>
            <person name="Burki F."/>
            <person name="Gruber A."/>
            <person name="Irimia M."/>
            <person name="Maruyama S."/>
            <person name="Arias M.C."/>
            <person name="Ball S.G."/>
            <person name="Gile G.H."/>
            <person name="Hirakawa Y."/>
            <person name="Hopkins J.F."/>
            <person name="Rensing S.A."/>
            <person name="Schmutz J."/>
            <person name="Symeonidi A."/>
            <person name="Elias M."/>
            <person name="Eveleigh R.J."/>
            <person name="Herman E.K."/>
            <person name="Klute M.J."/>
            <person name="Nakayama T."/>
            <person name="Obornik M."/>
            <person name="Reyes-Prieto A."/>
            <person name="Armbrust E.V."/>
            <person name="Aves S.J."/>
            <person name="Beiko R.G."/>
            <person name="Coutinho P."/>
            <person name="Dacks J.B."/>
            <person name="Durnford D.G."/>
            <person name="Fast N.M."/>
            <person name="Green B.R."/>
            <person name="Grisdale C."/>
            <person name="Hempe F."/>
            <person name="Henrissat B."/>
            <person name="Hoppner M.P."/>
            <person name="Ishida K.-I."/>
            <person name="Kim E."/>
            <person name="Koreny L."/>
            <person name="Kroth P.G."/>
            <person name="Liu Y."/>
            <person name="Malik S.-B."/>
            <person name="Maier U.G."/>
            <person name="McRose D."/>
            <person name="Mock T."/>
            <person name="Neilson J.A."/>
            <person name="Onodera N.T."/>
            <person name="Poole A.M."/>
            <person name="Pritham E.J."/>
            <person name="Richards T.A."/>
            <person name="Rocap G."/>
            <person name="Roy S.W."/>
            <person name="Sarai C."/>
            <person name="Schaack S."/>
            <person name="Shirato S."/>
            <person name="Slamovits C.H."/>
            <person name="Spencer D.F."/>
            <person name="Suzuki S."/>
            <person name="Worden A.Z."/>
            <person name="Zauner S."/>
            <person name="Barry K."/>
            <person name="Bell C."/>
            <person name="Bharti A.K."/>
            <person name="Crow J.A."/>
            <person name="Grimwood J."/>
            <person name="Kramer R."/>
            <person name="Lindquist E."/>
            <person name="Lucas S."/>
            <person name="Salamov A."/>
            <person name="McFadden G.I."/>
            <person name="Lane C.E."/>
            <person name="Keeling P.J."/>
            <person name="Gray M.W."/>
            <person name="Grigoriev I.V."/>
            <person name="Archibald J.M."/>
        </authorList>
    </citation>
    <scope>NUCLEOTIDE SEQUENCE</scope>
    <source>
        <strain evidence="5">CCMP2712</strain>
    </source>
</reference>
<dbReference type="HOGENOM" id="CLU_599153_0_0_1"/>
<reference evidence="3 5" key="1">
    <citation type="journal article" date="2012" name="Nature">
        <title>Algal genomes reveal evolutionary mosaicism and the fate of nucleomorphs.</title>
        <authorList>
            <consortium name="DOE Joint Genome Institute"/>
            <person name="Curtis B.A."/>
            <person name="Tanifuji G."/>
            <person name="Burki F."/>
            <person name="Gruber A."/>
            <person name="Irimia M."/>
            <person name="Maruyama S."/>
            <person name="Arias M.C."/>
            <person name="Ball S.G."/>
            <person name="Gile G.H."/>
            <person name="Hirakawa Y."/>
            <person name="Hopkins J.F."/>
            <person name="Kuo A."/>
            <person name="Rensing S.A."/>
            <person name="Schmutz J."/>
            <person name="Symeonidi A."/>
            <person name="Elias M."/>
            <person name="Eveleigh R.J."/>
            <person name="Herman E.K."/>
            <person name="Klute M.J."/>
            <person name="Nakayama T."/>
            <person name="Obornik M."/>
            <person name="Reyes-Prieto A."/>
            <person name="Armbrust E.V."/>
            <person name="Aves S.J."/>
            <person name="Beiko R.G."/>
            <person name="Coutinho P."/>
            <person name="Dacks J.B."/>
            <person name="Durnford D.G."/>
            <person name="Fast N.M."/>
            <person name="Green B.R."/>
            <person name="Grisdale C.J."/>
            <person name="Hempel F."/>
            <person name="Henrissat B."/>
            <person name="Hoppner M.P."/>
            <person name="Ishida K."/>
            <person name="Kim E."/>
            <person name="Koreny L."/>
            <person name="Kroth P.G."/>
            <person name="Liu Y."/>
            <person name="Malik S.B."/>
            <person name="Maier U.G."/>
            <person name="McRose D."/>
            <person name="Mock T."/>
            <person name="Neilson J.A."/>
            <person name="Onodera N.T."/>
            <person name="Poole A.M."/>
            <person name="Pritham E.J."/>
            <person name="Richards T.A."/>
            <person name="Rocap G."/>
            <person name="Roy S.W."/>
            <person name="Sarai C."/>
            <person name="Schaack S."/>
            <person name="Shirato S."/>
            <person name="Slamovits C.H."/>
            <person name="Spencer D.F."/>
            <person name="Suzuki S."/>
            <person name="Worden A.Z."/>
            <person name="Zauner S."/>
            <person name="Barry K."/>
            <person name="Bell C."/>
            <person name="Bharti A.K."/>
            <person name="Crow J.A."/>
            <person name="Grimwood J."/>
            <person name="Kramer R."/>
            <person name="Lindquist E."/>
            <person name="Lucas S."/>
            <person name="Salamov A."/>
            <person name="McFadden G.I."/>
            <person name="Lane C.E."/>
            <person name="Keeling P.J."/>
            <person name="Gray M.W."/>
            <person name="Grigoriev I.V."/>
            <person name="Archibald J.M."/>
        </authorList>
    </citation>
    <scope>NUCLEOTIDE SEQUENCE</scope>
    <source>
        <strain evidence="3 5">CCMP2712</strain>
    </source>
</reference>
<reference evidence="4" key="3">
    <citation type="submission" date="2016-03" db="UniProtKB">
        <authorList>
            <consortium name="EnsemblProtists"/>
        </authorList>
    </citation>
    <scope>IDENTIFICATION</scope>
</reference>
<organism evidence="3">
    <name type="scientific">Guillardia theta (strain CCMP2712)</name>
    <name type="common">Cryptophyte</name>
    <dbReference type="NCBI Taxonomy" id="905079"/>
    <lineage>
        <taxon>Eukaryota</taxon>
        <taxon>Cryptophyceae</taxon>
        <taxon>Pyrenomonadales</taxon>
        <taxon>Geminigeraceae</taxon>
        <taxon>Guillardia</taxon>
    </lineage>
</organism>
<dbReference type="RefSeq" id="XP_005830168.1">
    <property type="nucleotide sequence ID" value="XM_005830111.1"/>
</dbReference>
<dbReference type="AlphaFoldDB" id="L1J3T3"/>
<proteinExistence type="predicted"/>
<gene>
    <name evidence="3" type="ORF">GUITHDRAFT_110915</name>
</gene>
<feature type="compositionally biased region" description="Acidic residues" evidence="2">
    <location>
        <begin position="105"/>
        <end position="132"/>
    </location>
</feature>
<keyword evidence="5" id="KW-1185">Reference proteome</keyword>
<name>L1J3T3_GUITC</name>
<evidence type="ECO:0000313" key="5">
    <source>
        <dbReference type="Proteomes" id="UP000011087"/>
    </source>
</evidence>
<dbReference type="KEGG" id="gtt:GUITHDRAFT_110915"/>
<sequence length="457" mass="52185">MPSGTMPVLSLHETHLSEIFSTPSPKGPILTRHSDLSLPLRQLLFSPRQTASLGENDTSMLSDAEESMADELLCSLLREEEELSQLQDHLREACTHYLQTQDEHEHEDEDEDEDEEGGNGEEEQGEGEDGLVEDLFASGPSGEVALAKSFHVWRSHTTSMLDTRLSVEERRCGSRRDLLSSCVGAWKVERQESRRLERLSNFLWKQGDRDLTNFFFFSWKLNREASKISAAEDVCKSSMKQRPRQVEIALCEEFLFTHMMDSEFDSNRDVNVVLEDDLNNDKEGSSDEEVGDNGWRMSENAQSADATIAENPIGGSKDVACNTEGDANLECNDNSLFQCEVNKEIEESYESFPGLFDKTETVDDVNVHEEEYGRNDTSVMSEAGWSQVDLEDVMMQQKEELLSMIRRMQNELKKKEKIIEEQHLELNMFRRQSLNRLRCYNHIGEEDSSLVRAKLSL</sequence>
<keyword evidence="1" id="KW-0175">Coiled coil</keyword>
<protein>
    <submittedName>
        <fullName evidence="3 4">Uncharacterized protein</fullName>
    </submittedName>
</protein>
<dbReference type="PaxDb" id="55529-EKX43188"/>
<evidence type="ECO:0000256" key="2">
    <source>
        <dbReference type="SAM" id="MobiDB-lite"/>
    </source>
</evidence>
<dbReference type="GeneID" id="17299764"/>